<name>A0A0M0C2K2_9ARCH</name>
<proteinExistence type="predicted"/>
<dbReference type="Proteomes" id="UP000037237">
    <property type="component" value="Unassembled WGS sequence"/>
</dbReference>
<reference evidence="2 3" key="1">
    <citation type="submission" date="2015-06" db="EMBL/GenBank/DDBJ databases">
        <title>New insights into the roles of widespread benthic archaea in carbon and nitrogen cycling.</title>
        <authorList>
            <person name="Lazar C.S."/>
            <person name="Baker B.J."/>
            <person name="Seitz K.W."/>
            <person name="Hyde A.S."/>
            <person name="Dick G.J."/>
            <person name="Hinrichs K.-U."/>
            <person name="Teske A.P."/>
        </authorList>
    </citation>
    <scope>NUCLEOTIDE SEQUENCE [LARGE SCALE GENOMIC DNA]</scope>
    <source>
        <strain evidence="2">SG8-32-1</strain>
    </source>
</reference>
<evidence type="ECO:0000313" key="3">
    <source>
        <dbReference type="Proteomes" id="UP000037237"/>
    </source>
</evidence>
<keyword evidence="1" id="KW-0812">Transmembrane</keyword>
<gene>
    <name evidence="2" type="ORF">AC477_00245</name>
</gene>
<keyword evidence="1" id="KW-1133">Transmembrane helix</keyword>
<comment type="caution">
    <text evidence="2">The sequence shown here is derived from an EMBL/GenBank/DDBJ whole genome shotgun (WGS) entry which is preliminary data.</text>
</comment>
<dbReference type="AlphaFoldDB" id="A0A0M0C2K2"/>
<evidence type="ECO:0000256" key="1">
    <source>
        <dbReference type="SAM" id="Phobius"/>
    </source>
</evidence>
<keyword evidence="1" id="KW-0472">Membrane</keyword>
<evidence type="ECO:0000313" key="2">
    <source>
        <dbReference type="EMBL" id="KON34601.1"/>
    </source>
</evidence>
<sequence>METKEGLNATAMRTYIFLIKTGKPVGPREVMRGAKLTSPSVAYRNLQKLIDMNLVQKDNFSNYIIKEKIAIKGYIWIGKNLIPQFIIFGLIFLAALIIEVGILVPHLLAKTSIEGSFWLLTIVTIISAGMFLTEGIKWKKNKPSI</sequence>
<feature type="transmembrane region" description="Helical" evidence="1">
    <location>
        <begin position="85"/>
        <end position="109"/>
    </location>
</feature>
<accession>A0A0M0C2K2</accession>
<protein>
    <submittedName>
        <fullName evidence="2">Uncharacterized protein</fullName>
    </submittedName>
</protein>
<dbReference type="EMBL" id="LFWU01000004">
    <property type="protein sequence ID" value="KON34601.1"/>
    <property type="molecule type" value="Genomic_DNA"/>
</dbReference>
<feature type="transmembrane region" description="Helical" evidence="1">
    <location>
        <begin position="115"/>
        <end position="133"/>
    </location>
</feature>
<organism evidence="2 3">
    <name type="scientific">miscellaneous Crenarchaeota group-1 archaeon SG8-32-1</name>
    <dbReference type="NCBI Taxonomy" id="1685124"/>
    <lineage>
        <taxon>Archaea</taxon>
        <taxon>Candidatus Bathyarchaeota</taxon>
        <taxon>MCG-1</taxon>
    </lineage>
</organism>